<protein>
    <submittedName>
        <fullName evidence="7">Bifunctional hydroxymethylpyrimidine kinase/phosphomethylpyrimidine kinase</fullName>
    </submittedName>
</protein>
<evidence type="ECO:0000313" key="8">
    <source>
        <dbReference type="Proteomes" id="UP001156441"/>
    </source>
</evidence>
<sequence>MAPEIVFVGQIARDLVLRVPSMPGAGRSAAVRSRRELLGGKGANQAVGCAQLGASVGLLGVVGDDAVAGALLDQARADGVDVTPVVRRPGAETGLIVDAVDDDAGWHYLEHLPADVLLTEDDVAAAGPVLRAARAVVVQLQQPAGAALAAARAAKDAGGLLVLDGAPGDLRDELLGLADVVRADAREAELLTGVRLDDAAAAVRAGRELGSRHGVTLAALGLAGGDAFVWADDARVFPFVDTEVVDTTGAGDALVAGLTTVLCRGGGFAEAARLAVTASAATVGHPGGRPDLDPERLRRFGPEVSGNADPEPTEEES</sequence>
<dbReference type="InterPro" id="IPR011611">
    <property type="entry name" value="PfkB_dom"/>
</dbReference>
<dbReference type="InterPro" id="IPR002139">
    <property type="entry name" value="Ribo/fructo_kinase"/>
</dbReference>
<evidence type="ECO:0000256" key="2">
    <source>
        <dbReference type="ARBA" id="ARBA00022679"/>
    </source>
</evidence>
<dbReference type="SUPFAM" id="SSF53613">
    <property type="entry name" value="Ribokinase-like"/>
    <property type="match status" value="1"/>
</dbReference>
<evidence type="ECO:0000313" key="7">
    <source>
        <dbReference type="EMBL" id="MCT2587199.1"/>
    </source>
</evidence>
<dbReference type="InterPro" id="IPR029056">
    <property type="entry name" value="Ribokinase-like"/>
</dbReference>
<dbReference type="Gene3D" id="3.40.1190.20">
    <property type="match status" value="1"/>
</dbReference>
<evidence type="ECO:0000256" key="4">
    <source>
        <dbReference type="RuleBase" id="RU003704"/>
    </source>
</evidence>
<feature type="compositionally biased region" description="Basic and acidic residues" evidence="5">
    <location>
        <begin position="288"/>
        <end position="301"/>
    </location>
</feature>
<dbReference type="Pfam" id="PF00294">
    <property type="entry name" value="PfkB"/>
    <property type="match status" value="1"/>
</dbReference>
<evidence type="ECO:0000259" key="6">
    <source>
        <dbReference type="Pfam" id="PF00294"/>
    </source>
</evidence>
<dbReference type="PANTHER" id="PTHR10584">
    <property type="entry name" value="SUGAR KINASE"/>
    <property type="match status" value="1"/>
</dbReference>
<dbReference type="PROSITE" id="PS00583">
    <property type="entry name" value="PFKB_KINASES_1"/>
    <property type="match status" value="1"/>
</dbReference>
<dbReference type="PRINTS" id="PR00990">
    <property type="entry name" value="RIBOKINASE"/>
</dbReference>
<keyword evidence="2 4" id="KW-0808">Transferase</keyword>
<organism evidence="7 8">
    <name type="scientific">Actinophytocola gossypii</name>
    <dbReference type="NCBI Taxonomy" id="2812003"/>
    <lineage>
        <taxon>Bacteria</taxon>
        <taxon>Bacillati</taxon>
        <taxon>Actinomycetota</taxon>
        <taxon>Actinomycetes</taxon>
        <taxon>Pseudonocardiales</taxon>
        <taxon>Pseudonocardiaceae</taxon>
    </lineage>
</organism>
<gene>
    <name evidence="7" type="ORF">JT362_29145</name>
</gene>
<feature type="region of interest" description="Disordered" evidence="5">
    <location>
        <begin position="282"/>
        <end position="317"/>
    </location>
</feature>
<keyword evidence="8" id="KW-1185">Reference proteome</keyword>
<comment type="caution">
    <text evidence="7">The sequence shown here is derived from an EMBL/GenBank/DDBJ whole genome shotgun (WGS) entry which is preliminary data.</text>
</comment>
<comment type="similarity">
    <text evidence="1 4">Belongs to the carbohydrate kinase PfkB family.</text>
</comment>
<dbReference type="PANTHER" id="PTHR10584:SF157">
    <property type="entry name" value="SULFOFRUCTOSE KINASE"/>
    <property type="match status" value="1"/>
</dbReference>
<dbReference type="RefSeq" id="WP_260195084.1">
    <property type="nucleotide sequence ID" value="NZ_JAFFZE010000023.1"/>
</dbReference>
<name>A0ABT2JIY0_9PSEU</name>
<dbReference type="Proteomes" id="UP001156441">
    <property type="component" value="Unassembled WGS sequence"/>
</dbReference>
<accession>A0ABT2JIY0</accession>
<dbReference type="InterPro" id="IPR002173">
    <property type="entry name" value="Carboh/pur_kinase_PfkB_CS"/>
</dbReference>
<dbReference type="PROSITE" id="PS00584">
    <property type="entry name" value="PFKB_KINASES_2"/>
    <property type="match status" value="1"/>
</dbReference>
<keyword evidence="3 4" id="KW-0418">Kinase</keyword>
<evidence type="ECO:0000256" key="1">
    <source>
        <dbReference type="ARBA" id="ARBA00010688"/>
    </source>
</evidence>
<reference evidence="7 8" key="1">
    <citation type="submission" date="2021-02" db="EMBL/GenBank/DDBJ databases">
        <title>Actinophytocola xerophila sp. nov., isolated from soil of cotton cropping field.</title>
        <authorList>
            <person name="Huang R."/>
            <person name="Chen X."/>
            <person name="Ge X."/>
            <person name="Liu W."/>
        </authorList>
    </citation>
    <scope>NUCLEOTIDE SEQUENCE [LARGE SCALE GENOMIC DNA]</scope>
    <source>
        <strain evidence="7 8">S1-96</strain>
    </source>
</reference>
<dbReference type="GO" id="GO:0016301">
    <property type="term" value="F:kinase activity"/>
    <property type="evidence" value="ECO:0007669"/>
    <property type="project" value="UniProtKB-KW"/>
</dbReference>
<evidence type="ECO:0000256" key="5">
    <source>
        <dbReference type="SAM" id="MobiDB-lite"/>
    </source>
</evidence>
<dbReference type="EMBL" id="JAFFZE010000023">
    <property type="protein sequence ID" value="MCT2587199.1"/>
    <property type="molecule type" value="Genomic_DNA"/>
</dbReference>
<feature type="domain" description="Carbohydrate kinase PfkB" evidence="6">
    <location>
        <begin position="4"/>
        <end position="291"/>
    </location>
</feature>
<evidence type="ECO:0000256" key="3">
    <source>
        <dbReference type="ARBA" id="ARBA00022777"/>
    </source>
</evidence>
<proteinExistence type="inferred from homology"/>